<comment type="similarity">
    <text evidence="2 8">Belongs to the peptidase M44 family.</text>
</comment>
<dbReference type="SUPFAM" id="SSF63411">
    <property type="entry name" value="LuxS/MPP-like metallohydrolase"/>
    <property type="match status" value="1"/>
</dbReference>
<dbReference type="GO" id="GO:0008270">
    <property type="term" value="F:zinc ion binding"/>
    <property type="evidence" value="ECO:0007669"/>
    <property type="project" value="UniProtKB-UniRule"/>
</dbReference>
<evidence type="ECO:0000256" key="3">
    <source>
        <dbReference type="ARBA" id="ARBA00022670"/>
    </source>
</evidence>
<dbReference type="GO" id="GO:0019058">
    <property type="term" value="P:viral life cycle"/>
    <property type="evidence" value="ECO:0007669"/>
    <property type="project" value="UniProtKB-UniRule"/>
</dbReference>
<evidence type="ECO:0000256" key="4">
    <source>
        <dbReference type="ARBA" id="ARBA00022723"/>
    </source>
</evidence>
<evidence type="ECO:0000313" key="9">
    <source>
        <dbReference type="EMBL" id="AIT70681.1"/>
    </source>
</evidence>
<evidence type="ECO:0000256" key="2">
    <source>
        <dbReference type="ARBA" id="ARBA00007580"/>
    </source>
</evidence>
<dbReference type="EMBL" id="KM595078">
    <property type="protein sequence ID" value="AIT70681.1"/>
    <property type="molecule type" value="Genomic_DNA"/>
</dbReference>
<evidence type="ECO:0000256" key="6">
    <source>
        <dbReference type="ARBA" id="ARBA00022833"/>
    </source>
</evidence>
<proteinExistence type="inferred from homology"/>
<keyword evidence="6 8" id="KW-0862">Zinc</keyword>
<dbReference type="InterPro" id="IPR011249">
    <property type="entry name" value="Metalloenz_LuxS/M16"/>
</dbReference>
<evidence type="ECO:0000256" key="7">
    <source>
        <dbReference type="ARBA" id="ARBA00023049"/>
    </source>
</evidence>
<keyword evidence="7 8" id="KW-0482">Metalloprotease</keyword>
<gene>
    <name evidence="9" type="primary">66</name>
</gene>
<evidence type="ECO:0000256" key="8">
    <source>
        <dbReference type="PIRNR" id="PIRNR015679"/>
    </source>
</evidence>
<dbReference type="Proteomes" id="UP000121784">
    <property type="component" value="Segment"/>
</dbReference>
<organism evidence="9 10">
    <name type="scientific">Cotia virus</name>
    <dbReference type="NCBI Taxonomy" id="39444"/>
    <lineage>
        <taxon>Viruses</taxon>
        <taxon>Varidnaviria</taxon>
        <taxon>Bamfordvirae</taxon>
        <taxon>Nucleocytoviricota</taxon>
        <taxon>Pokkesviricetes</taxon>
        <taxon>Chitovirales</taxon>
        <taxon>Poxviridae</taxon>
        <taxon>Chordopoxvirinae</taxon>
        <taxon>Oryzopoxvirus</taxon>
        <taxon>Oryzopoxvirus cotia</taxon>
    </lineage>
</organism>
<reference evidence="9 10" key="1">
    <citation type="submission" date="2014-09" db="EMBL/GenBank/DDBJ databases">
        <title>Complete Genome Sequence of the Embu Virus Strain SPAn 880.</title>
        <authorList>
            <person name="Ibrahim M.S."/>
            <person name="Antwerpen M.H."/>
            <person name="Georgi E."/>
            <person name="Vette P."/>
            <person name="Zoeller G."/>
            <person name="Meyer H."/>
        </authorList>
    </citation>
    <scope>NUCLEOTIDE SEQUENCE [LARGE SCALE GENOMIC DNA]</scope>
    <source>
        <strain evidence="9">SPAn880</strain>
    </source>
</reference>
<keyword evidence="3 8" id="KW-0645">Protease</keyword>
<accession>A0A097IVS5</accession>
<dbReference type="GO" id="GO:0006508">
    <property type="term" value="P:proteolysis"/>
    <property type="evidence" value="ECO:0007669"/>
    <property type="project" value="UniProtKB-KW"/>
</dbReference>
<dbReference type="EC" id="3.4.24.-" evidence="8"/>
<dbReference type="PIRSF" id="PIRSF015679">
    <property type="entry name" value="Peptidase_M44"/>
    <property type="match status" value="1"/>
</dbReference>
<dbReference type="InterPro" id="IPR005072">
    <property type="entry name" value="Peptidase_M44"/>
</dbReference>
<dbReference type="Pfam" id="PF03410">
    <property type="entry name" value="Peptidase_M44"/>
    <property type="match status" value="1"/>
</dbReference>
<keyword evidence="4 8" id="KW-0479">Metal-binding</keyword>
<protein>
    <recommendedName>
        <fullName evidence="8">Metalloendopeptidase</fullName>
        <ecNumber evidence="8">3.4.24.-</ecNumber>
    </recommendedName>
</protein>
<evidence type="ECO:0000256" key="5">
    <source>
        <dbReference type="ARBA" id="ARBA00022801"/>
    </source>
</evidence>
<sequence>MIVLSNGVRIFINNEMEKDIYVGISGFGFENDINEVIGIAHLLEHILIEFDPSKFLANASTARSYMSFWCNSIPGKSNNIDAVKTLISWFFYRGKLKDRFDSDRIINHIKELENEYYFRNEIFHCLDILTYLSNGDLYNGGRITMMNNISKITSMLYNRIHRIIGPNIVIFVKKINSCILELLTSSFGTLDSCPLTIPYNVISTMNGKIVMMPSPFYTVMVNVKMTIDNILTIMALYELYHLIDYETVNDKLYVSISFVNENDYENFLKGITVINFNIDKDINLNFSDDYLMNLYLCFPLIRNDILDYITYINTNLNNILESFNNEINNSIYLGKYISIYPNFSDVIYNKNDRQFHKIAVIDSIYNNNIPISNMNNKDINVKNIVPIKLMKKETKNELFITYSDSDLINYVSLALSVNNKILKNSEGISIQHRFSQDDILSILESDTFVKYTKSKPAPIYQYMILSFFVTGNSIDDIINNREAIIRSCKLFKNKIVFGKRCKYDIQTCSSFVAGIIKGKELDEILTKIMWDLKRKGLIYSLDYTKLDKKIYYIFMFTIYPDNVYTYISKMDCVKSHCLVVSKIGNTEDYSSMKKDIVIKLH</sequence>
<evidence type="ECO:0000313" key="10">
    <source>
        <dbReference type="Proteomes" id="UP000121784"/>
    </source>
</evidence>
<keyword evidence="5 8" id="KW-0378">Hydrolase</keyword>
<comment type="cofactor">
    <cofactor evidence="1 8">
        <name>Zn(2+)</name>
        <dbReference type="ChEBI" id="CHEBI:29105"/>
    </cofactor>
</comment>
<evidence type="ECO:0000256" key="1">
    <source>
        <dbReference type="ARBA" id="ARBA00001947"/>
    </source>
</evidence>
<dbReference type="GO" id="GO:0004222">
    <property type="term" value="F:metalloendopeptidase activity"/>
    <property type="evidence" value="ECO:0007669"/>
    <property type="project" value="UniProtKB-UniRule"/>
</dbReference>
<name>A0A097IVS5_9POXV</name>